<dbReference type="GO" id="GO:0003002">
    <property type="term" value="P:regionalization"/>
    <property type="evidence" value="ECO:0007669"/>
    <property type="project" value="UniProtKB-ARBA"/>
</dbReference>
<dbReference type="Pfam" id="PF00096">
    <property type="entry name" value="zf-C2H2"/>
    <property type="match status" value="5"/>
</dbReference>
<evidence type="ECO:0000313" key="13">
    <source>
        <dbReference type="EnsemblMetazoa" id="SCAU005937-PA"/>
    </source>
</evidence>
<keyword evidence="14" id="KW-1185">Reference proteome</keyword>
<comment type="subcellular location">
    <subcellularLocation>
        <location evidence="1">Nucleus</location>
    </subcellularLocation>
</comment>
<dbReference type="GO" id="GO:0008270">
    <property type="term" value="F:zinc ion binding"/>
    <property type="evidence" value="ECO:0007669"/>
    <property type="project" value="UniProtKB-KW"/>
</dbReference>
<evidence type="ECO:0000256" key="11">
    <source>
        <dbReference type="SAM" id="MobiDB-lite"/>
    </source>
</evidence>
<dbReference type="FunFam" id="3.30.160.60:FF:000208">
    <property type="entry name" value="zinc finger protein Gfi-1b"/>
    <property type="match status" value="1"/>
</dbReference>
<keyword evidence="5" id="KW-0862">Zinc</keyword>
<feature type="region of interest" description="Disordered" evidence="11">
    <location>
        <begin position="124"/>
        <end position="178"/>
    </location>
</feature>
<dbReference type="PANTHER" id="PTHR24394">
    <property type="entry name" value="ZINC FINGER PROTEIN"/>
    <property type="match status" value="1"/>
</dbReference>
<dbReference type="GO" id="GO:0009887">
    <property type="term" value="P:animal organ morphogenesis"/>
    <property type="evidence" value="ECO:0007669"/>
    <property type="project" value="UniProtKB-ARBA"/>
</dbReference>
<dbReference type="VEuPathDB" id="VectorBase:SCAU005937"/>
<evidence type="ECO:0000256" key="3">
    <source>
        <dbReference type="ARBA" id="ARBA00022737"/>
    </source>
</evidence>
<keyword evidence="6" id="KW-0805">Transcription regulation</keyword>
<evidence type="ECO:0000313" key="14">
    <source>
        <dbReference type="Proteomes" id="UP000095300"/>
    </source>
</evidence>
<organism evidence="13 14">
    <name type="scientific">Stomoxys calcitrans</name>
    <name type="common">Stable fly</name>
    <name type="synonym">Conops calcitrans</name>
    <dbReference type="NCBI Taxonomy" id="35570"/>
    <lineage>
        <taxon>Eukaryota</taxon>
        <taxon>Metazoa</taxon>
        <taxon>Ecdysozoa</taxon>
        <taxon>Arthropoda</taxon>
        <taxon>Hexapoda</taxon>
        <taxon>Insecta</taxon>
        <taxon>Pterygota</taxon>
        <taxon>Neoptera</taxon>
        <taxon>Endopterygota</taxon>
        <taxon>Diptera</taxon>
        <taxon>Brachycera</taxon>
        <taxon>Muscomorpha</taxon>
        <taxon>Muscoidea</taxon>
        <taxon>Muscidae</taxon>
        <taxon>Stomoxys</taxon>
    </lineage>
</organism>
<dbReference type="Gene3D" id="3.30.160.60">
    <property type="entry name" value="Classic Zinc Finger"/>
    <property type="match status" value="5"/>
</dbReference>
<dbReference type="STRING" id="35570.A0A1I8P901"/>
<dbReference type="InterPro" id="IPR013087">
    <property type="entry name" value="Znf_C2H2_type"/>
</dbReference>
<feature type="domain" description="C2H2-type" evidence="12">
    <location>
        <begin position="636"/>
        <end position="663"/>
    </location>
</feature>
<dbReference type="InterPro" id="IPR036236">
    <property type="entry name" value="Znf_C2H2_sf"/>
</dbReference>
<feature type="domain" description="C2H2-type" evidence="12">
    <location>
        <begin position="523"/>
        <end position="551"/>
    </location>
</feature>
<dbReference type="FunFam" id="3.30.160.60:FF:000432">
    <property type="entry name" value="zinc finger protein Gfi-1b isoform X1"/>
    <property type="match status" value="1"/>
</dbReference>
<dbReference type="SUPFAM" id="SSF57667">
    <property type="entry name" value="beta-beta-alpha zinc fingers"/>
    <property type="match status" value="3"/>
</dbReference>
<evidence type="ECO:0000256" key="6">
    <source>
        <dbReference type="ARBA" id="ARBA00023015"/>
    </source>
</evidence>
<dbReference type="FunFam" id="3.30.160.60:FF:000245">
    <property type="entry name" value="zinc finger protein Gfi-1"/>
    <property type="match status" value="1"/>
</dbReference>
<keyword evidence="8" id="KW-0804">Transcription</keyword>
<keyword evidence="4 10" id="KW-0863">Zinc-finger</keyword>
<feature type="region of interest" description="Disordered" evidence="11">
    <location>
        <begin position="468"/>
        <end position="496"/>
    </location>
</feature>
<evidence type="ECO:0000256" key="8">
    <source>
        <dbReference type="ARBA" id="ARBA00023163"/>
    </source>
</evidence>
<evidence type="ECO:0000256" key="5">
    <source>
        <dbReference type="ARBA" id="ARBA00022833"/>
    </source>
</evidence>
<feature type="region of interest" description="Disordered" evidence="11">
    <location>
        <begin position="718"/>
        <end position="754"/>
    </location>
</feature>
<dbReference type="FunFam" id="3.30.160.60:FF:000446">
    <property type="entry name" value="Zinc finger protein"/>
    <property type="match status" value="1"/>
</dbReference>
<evidence type="ECO:0000256" key="2">
    <source>
        <dbReference type="ARBA" id="ARBA00022723"/>
    </source>
</evidence>
<feature type="compositionally biased region" description="Low complexity" evidence="11">
    <location>
        <begin position="159"/>
        <end position="174"/>
    </location>
</feature>
<evidence type="ECO:0000256" key="4">
    <source>
        <dbReference type="ARBA" id="ARBA00022771"/>
    </source>
</evidence>
<dbReference type="SMART" id="SM00355">
    <property type="entry name" value="ZnF_C2H2"/>
    <property type="match status" value="6"/>
</dbReference>
<feature type="domain" description="C2H2-type" evidence="12">
    <location>
        <begin position="664"/>
        <end position="692"/>
    </location>
</feature>
<dbReference type="GO" id="GO:0005634">
    <property type="term" value="C:nucleus"/>
    <property type="evidence" value="ECO:0007669"/>
    <property type="project" value="UniProtKB-SubCell"/>
</dbReference>
<gene>
    <name evidence="13" type="primary">106091386</name>
</gene>
<feature type="domain" description="C2H2-type" evidence="12">
    <location>
        <begin position="580"/>
        <end position="607"/>
    </location>
</feature>
<dbReference type="EnsemblMetazoa" id="SCAU005937-RA">
    <property type="protein sequence ID" value="SCAU005937-PA"/>
    <property type="gene ID" value="SCAU005937"/>
</dbReference>
<keyword evidence="9" id="KW-0539">Nucleus</keyword>
<dbReference type="FunFam" id="3.30.160.60:FF:000148">
    <property type="entry name" value="zinc finger protein Gfi-1"/>
    <property type="match status" value="1"/>
</dbReference>
<keyword evidence="3" id="KW-0677">Repeat</keyword>
<protein>
    <recommendedName>
        <fullName evidence="12">C2H2-type domain-containing protein</fullName>
    </recommendedName>
</protein>
<feature type="compositionally biased region" description="Low complexity" evidence="11">
    <location>
        <begin position="470"/>
        <end position="479"/>
    </location>
</feature>
<feature type="domain" description="C2H2-type" evidence="12">
    <location>
        <begin position="608"/>
        <end position="635"/>
    </location>
</feature>
<evidence type="ECO:0000256" key="9">
    <source>
        <dbReference type="ARBA" id="ARBA00023242"/>
    </source>
</evidence>
<dbReference type="GO" id="GO:0003677">
    <property type="term" value="F:DNA binding"/>
    <property type="evidence" value="ECO:0007669"/>
    <property type="project" value="UniProtKB-KW"/>
</dbReference>
<evidence type="ECO:0000256" key="10">
    <source>
        <dbReference type="PROSITE-ProRule" id="PRU00042"/>
    </source>
</evidence>
<dbReference type="PROSITE" id="PS50157">
    <property type="entry name" value="ZINC_FINGER_C2H2_2"/>
    <property type="match status" value="6"/>
</dbReference>
<dbReference type="GO" id="GO:0000122">
    <property type="term" value="P:negative regulation of transcription by RNA polymerase II"/>
    <property type="evidence" value="ECO:0007669"/>
    <property type="project" value="UniProtKB-ARBA"/>
</dbReference>
<reference evidence="13" key="1">
    <citation type="submission" date="2020-05" db="UniProtKB">
        <authorList>
            <consortium name="EnsemblMetazoa"/>
        </authorList>
    </citation>
    <scope>IDENTIFICATION</scope>
    <source>
        <strain evidence="13">USDA</strain>
    </source>
</reference>
<dbReference type="PROSITE" id="PS00028">
    <property type="entry name" value="ZINC_FINGER_C2H2_1"/>
    <property type="match status" value="6"/>
</dbReference>
<accession>A0A1I8P901</accession>
<feature type="domain" description="C2H2-type" evidence="12">
    <location>
        <begin position="552"/>
        <end position="579"/>
    </location>
</feature>
<dbReference type="AlphaFoldDB" id="A0A1I8P901"/>
<feature type="compositionally biased region" description="Basic residues" evidence="11">
    <location>
        <begin position="125"/>
        <end position="143"/>
    </location>
</feature>
<sequence length="777" mass="84239">MDIKPIILTSAALPTATNTLSTASTTALTSSSTNTSATVSSFATTSPSTAVATSHLPLDYSLGNFKPAIAADFPGPFVSTTGAAVVSPAITTTASISASSSSLQLRDLSVLTTMAATIPSSTHLLQHRVHQQQQHHHHHHQQQQHHLQQQSPSLATEAQSSTTTPSQHPTHQQQDYQPVSAFKAVLPKKKTTDDELAFSINRLVKTEHLQVHNAAVAAAAAAAVAANSNKLIKEETNNNSLTMLSKNHILQWKLENASNNNNGVTLHHHPLASLEAERLYERASRSRSRSLSRSSSSQIDLDDDSTCRRSLHSRSRSRSSSVELEVDSPPASPLPPRHPASRPSSAHNTHEMISSNGSSSRTSPKKSEMFSVSALLRKDDSSHKSSTLHSHPAGCDPFEAFRQAYPAGQYEQAMFQRPFLSPAFPFFAAFAFHQGQQQQSGLSSSYHPASQEDLFRLRNLMVPLQTAHQNSAGNPAGAHGAPGGSNGLPPNTHLGLAAHPAHLHHFHHMASKWPGLPQFSDLYSCMKCEKMFSTPHGLEVHSRRTHHGKKPYACELCNKTFGHEVSLSQHRAVHNVEKVFECKQCGKRFKRSSTLSTHLLIHSDTRPFPCSYCGKRFHQKSDMKKHTYIHTGEKPHKCQVCGKAFSQSSNLITHSRKHTGYKPFSCKLCHKAFQRKVDLRRHKETQHTNLGPLLERNMGKVEFLAAASAAAAAAAAQSGQNENGLHNNGPTAANHGGLTSSQALGGSSAHPSHAANSNAALNAQLTAMNCQKVSLLV</sequence>
<feature type="compositionally biased region" description="Low complexity" evidence="11">
    <location>
        <begin position="743"/>
        <end position="754"/>
    </location>
</feature>
<keyword evidence="2" id="KW-0479">Metal-binding</keyword>
<dbReference type="Proteomes" id="UP000095300">
    <property type="component" value="Unassembled WGS sequence"/>
</dbReference>
<evidence type="ECO:0000256" key="7">
    <source>
        <dbReference type="ARBA" id="ARBA00023125"/>
    </source>
</evidence>
<evidence type="ECO:0000259" key="12">
    <source>
        <dbReference type="PROSITE" id="PS50157"/>
    </source>
</evidence>
<name>A0A1I8P901_STOCA</name>
<keyword evidence="7" id="KW-0238">DNA-binding</keyword>
<feature type="compositionally biased region" description="Polar residues" evidence="11">
    <location>
        <begin position="351"/>
        <end position="362"/>
    </location>
</feature>
<evidence type="ECO:0000256" key="1">
    <source>
        <dbReference type="ARBA" id="ARBA00004123"/>
    </source>
</evidence>
<dbReference type="PANTHER" id="PTHR24394:SF48">
    <property type="entry name" value="ZINC FINGER PROTEIN 771"/>
    <property type="match status" value="1"/>
</dbReference>
<feature type="region of interest" description="Disordered" evidence="11">
    <location>
        <begin position="285"/>
        <end position="369"/>
    </location>
</feature>
<feature type="compositionally biased region" description="Polar residues" evidence="11">
    <location>
        <begin position="718"/>
        <end position="742"/>
    </location>
</feature>
<dbReference type="GO" id="GO:0000981">
    <property type="term" value="F:DNA-binding transcription factor activity, RNA polymerase II-specific"/>
    <property type="evidence" value="ECO:0007669"/>
    <property type="project" value="UniProtKB-ARBA"/>
</dbReference>
<dbReference type="OrthoDB" id="6155966at2759"/>
<proteinExistence type="predicted"/>